<proteinExistence type="predicted"/>
<keyword evidence="2" id="KW-1185">Reference proteome</keyword>
<feature type="non-terminal residue" evidence="1">
    <location>
        <position position="1093"/>
    </location>
</feature>
<comment type="caution">
    <text evidence="1">The sequence shown here is derived from an EMBL/GenBank/DDBJ whole genome shotgun (WGS) entry which is preliminary data.</text>
</comment>
<gene>
    <name evidence="1" type="ORF">E3U43_019292</name>
</gene>
<dbReference type="Proteomes" id="UP000793456">
    <property type="component" value="Chromosome XIII"/>
</dbReference>
<sequence>MADGPRCKRRKQANPRRKNALNYENVVETGSETEEEDKLPVSEEDPLINGTGSPASLTNPEASPRAESHSLLTKEEEDDEMRDSGVEHIWPDNDMLSASVDGTDEIKDDFDTLGPDATLQAVGNGTVKSVDCTSEFEDFFAKRKLDDGDSHVVSIAEYLQRGDTAIIYPEAPEELSRLGTPGGHRSRGECAQNITRALISVKPCGTTAAAGKHACSANLPRTSRDSPDALVFTYSLKQQLGRGLKSDSAPLKLPGGGKTGEGGGGLNCNELMIHAADMMALKNLPPGTPDAFAQLLTCPYCDRGYKRLTSLKEHIKYRHEKNEENFACPLCNYTFAYRTQLDRHMATHKPARDQHQLLNQAAGNRKFKCTECGKAFKYKHHLKEHLRIHSGEKPYECPNCKKRFSHSGSYSSHISSKKCIGLIAVNGRMRSNMKTGSSPTSASSSPTNTAITQLRQKLENGKPLGLPEHNNHLNIKTEPLDFNDYKLMMASHGFGAPGPFMNGGMGGNSPLGVHHNSAQSPLQHLGMAGLESQLLCYPGQLGNNLSEVQKVLQIVDNTVCRQKMDCKPEELSKLKAYMKELGSQVEEQKQVLAAGGQIGLPLVNHNGATKSIIDYTLEKVNEAKACLQSLTTDSKRQISNIKREKSNHMLEGGVDEKVQENTMFTPYACQYCKETFTGPIPLHQHERYLCKMNEEIKAVLQPSENLMPNKPGIFMEKNTHLSSSMLSEKGLTGPLNPYRDHMSVLKAYFAMNMEPNSEELLKISIAVGLPQEFVKEWFEQRKMYQYGTTRTPPLEHRNNSDMVLGTNNHHTPPKDSMAARSPVSLLKPTDRITSPSIAELHNNVNNCDNSLRHLKNHQFSGSAKPTGEKLDHSRSNTPSPLNLSSTSSKNSHSSSYTPNSLTSEDLQAEPLDLSLPRLMKEPKHALTVKSRPKVNSITIDHNSVPSPREHFEEPLNLAYLKKEFSGSTNNGNLEKSTSPIFGINPFAAKPLYTSLPPQSAFPPATFMPPMQASIPGLRPYPGMDQMGFLPHMAYTYAAGAATFAEMQQRRKYQRKPGFQGDLLDGTPDYMSGLDDMTDPDSCLSRKKIKKTES</sequence>
<protein>
    <submittedName>
        <fullName evidence="1">Uncharacterized protein</fullName>
    </submittedName>
</protein>
<name>A0ACD3QXA5_LARCR</name>
<evidence type="ECO:0000313" key="2">
    <source>
        <dbReference type="Proteomes" id="UP000793456"/>
    </source>
</evidence>
<organism evidence="1 2">
    <name type="scientific">Larimichthys crocea</name>
    <name type="common">Large yellow croaker</name>
    <name type="synonym">Pseudosciaena crocea</name>
    <dbReference type="NCBI Taxonomy" id="215358"/>
    <lineage>
        <taxon>Eukaryota</taxon>
        <taxon>Metazoa</taxon>
        <taxon>Chordata</taxon>
        <taxon>Craniata</taxon>
        <taxon>Vertebrata</taxon>
        <taxon>Euteleostomi</taxon>
        <taxon>Actinopterygii</taxon>
        <taxon>Neopterygii</taxon>
        <taxon>Teleostei</taxon>
        <taxon>Neoteleostei</taxon>
        <taxon>Acanthomorphata</taxon>
        <taxon>Eupercaria</taxon>
        <taxon>Sciaenidae</taxon>
        <taxon>Larimichthys</taxon>
    </lineage>
</organism>
<reference evidence="1" key="1">
    <citation type="submission" date="2018-11" db="EMBL/GenBank/DDBJ databases">
        <title>The sequence and de novo assembly of Larimichthys crocea genome using PacBio and Hi-C technologies.</title>
        <authorList>
            <person name="Xu P."/>
            <person name="Chen B."/>
            <person name="Zhou Z."/>
            <person name="Ke Q."/>
            <person name="Wu Y."/>
            <person name="Bai H."/>
            <person name="Pu F."/>
        </authorList>
    </citation>
    <scope>NUCLEOTIDE SEQUENCE</scope>
    <source>
        <tissue evidence="1">Muscle</tissue>
    </source>
</reference>
<accession>A0ACD3QXA5</accession>
<dbReference type="EMBL" id="CM011686">
    <property type="protein sequence ID" value="TMS11901.1"/>
    <property type="molecule type" value="Genomic_DNA"/>
</dbReference>
<evidence type="ECO:0000313" key="1">
    <source>
        <dbReference type="EMBL" id="TMS11901.1"/>
    </source>
</evidence>